<reference evidence="6 7" key="1">
    <citation type="submission" date="2016-10" db="EMBL/GenBank/DDBJ databases">
        <authorList>
            <person name="de Groot N.N."/>
        </authorList>
    </citation>
    <scope>NUCLEOTIDE SEQUENCE [LARGE SCALE GENOMIC DNA]</scope>
    <source>
        <strain evidence="6 7">DSM 23048</strain>
    </source>
</reference>
<keyword evidence="1" id="KW-0805">Transcription regulation</keyword>
<dbReference type="CDD" id="cd06170">
    <property type="entry name" value="LuxR_C_like"/>
    <property type="match status" value="1"/>
</dbReference>
<dbReference type="Pfam" id="PF08447">
    <property type="entry name" value="PAS_3"/>
    <property type="match status" value="1"/>
</dbReference>
<protein>
    <submittedName>
        <fullName evidence="6">PAS fold-containing protein</fullName>
    </submittedName>
</protein>
<dbReference type="SMART" id="SM00421">
    <property type="entry name" value="HTH_LUXR"/>
    <property type="match status" value="1"/>
</dbReference>
<evidence type="ECO:0000256" key="3">
    <source>
        <dbReference type="ARBA" id="ARBA00023163"/>
    </source>
</evidence>
<dbReference type="Gene3D" id="3.30.450.20">
    <property type="entry name" value="PAS domain"/>
    <property type="match status" value="1"/>
</dbReference>
<dbReference type="PROSITE" id="PS50112">
    <property type="entry name" value="PAS"/>
    <property type="match status" value="1"/>
</dbReference>
<name>A0A1H6XE11_9FLAO</name>
<organism evidence="6 7">
    <name type="scientific">Myroides marinus</name>
    <dbReference type="NCBI Taxonomy" id="703342"/>
    <lineage>
        <taxon>Bacteria</taxon>
        <taxon>Pseudomonadati</taxon>
        <taxon>Bacteroidota</taxon>
        <taxon>Flavobacteriia</taxon>
        <taxon>Flavobacteriales</taxon>
        <taxon>Flavobacteriaceae</taxon>
        <taxon>Myroides</taxon>
    </lineage>
</organism>
<sequence>METIKNTTWLNLYNNHSTKNNVKHKETEEQSVYFFILDYSKNTVLFVNSAFTTITGYNNENFDLNFLTEIIHKDDLDYFLEKEEQGINFTSKIQYNDHFRYIKKYSYRIIKADGSSVRVAQESQALEINEHGNLSKALIMHKIINPDAFCKHTDYKIFDKVQNMYLDLNNNFNLTNRELEILTLIKQGLSSKQISDLLNVSNNTIQTHRKNILAKTNSNSFIELVKKLSYSDY</sequence>
<proteinExistence type="predicted"/>
<dbReference type="PROSITE" id="PS00622">
    <property type="entry name" value="HTH_LUXR_1"/>
    <property type="match status" value="1"/>
</dbReference>
<evidence type="ECO:0000259" key="5">
    <source>
        <dbReference type="PROSITE" id="PS50112"/>
    </source>
</evidence>
<gene>
    <name evidence="6" type="ORF">SAMN04488018_11935</name>
</gene>
<evidence type="ECO:0000313" key="7">
    <source>
        <dbReference type="Proteomes" id="UP000183077"/>
    </source>
</evidence>
<dbReference type="CDD" id="cd00130">
    <property type="entry name" value="PAS"/>
    <property type="match status" value="1"/>
</dbReference>
<dbReference type="AlphaFoldDB" id="A0A1H6XE11"/>
<dbReference type="SUPFAM" id="SSF46894">
    <property type="entry name" value="C-terminal effector domain of the bipartite response regulators"/>
    <property type="match status" value="1"/>
</dbReference>
<dbReference type="GO" id="GO:0003677">
    <property type="term" value="F:DNA binding"/>
    <property type="evidence" value="ECO:0007669"/>
    <property type="project" value="UniProtKB-KW"/>
</dbReference>
<keyword evidence="2" id="KW-0238">DNA-binding</keyword>
<dbReference type="PROSITE" id="PS50043">
    <property type="entry name" value="HTH_LUXR_2"/>
    <property type="match status" value="1"/>
</dbReference>
<dbReference type="PANTHER" id="PTHR44688:SF16">
    <property type="entry name" value="DNA-BINDING TRANSCRIPTIONAL ACTIVATOR DEVR_DOSR"/>
    <property type="match status" value="1"/>
</dbReference>
<dbReference type="Pfam" id="PF00196">
    <property type="entry name" value="GerE"/>
    <property type="match status" value="1"/>
</dbReference>
<dbReference type="SUPFAM" id="SSF55785">
    <property type="entry name" value="PYP-like sensor domain (PAS domain)"/>
    <property type="match status" value="1"/>
</dbReference>
<dbReference type="PRINTS" id="PR00038">
    <property type="entry name" value="HTHLUXR"/>
</dbReference>
<dbReference type="GO" id="GO:0006355">
    <property type="term" value="P:regulation of DNA-templated transcription"/>
    <property type="evidence" value="ECO:0007669"/>
    <property type="project" value="InterPro"/>
</dbReference>
<dbReference type="InterPro" id="IPR036388">
    <property type="entry name" value="WH-like_DNA-bd_sf"/>
</dbReference>
<keyword evidence="3" id="KW-0804">Transcription</keyword>
<feature type="domain" description="PAS" evidence="5">
    <location>
        <begin position="34"/>
        <end position="90"/>
    </location>
</feature>
<dbReference type="RefSeq" id="WP_063176137.1">
    <property type="nucleotide sequence ID" value="NZ_FNYS01000019.1"/>
</dbReference>
<dbReference type="EMBL" id="FNYS01000019">
    <property type="protein sequence ID" value="SEJ24867.1"/>
    <property type="molecule type" value="Genomic_DNA"/>
</dbReference>
<evidence type="ECO:0000259" key="4">
    <source>
        <dbReference type="PROSITE" id="PS50043"/>
    </source>
</evidence>
<evidence type="ECO:0000256" key="1">
    <source>
        <dbReference type="ARBA" id="ARBA00023015"/>
    </source>
</evidence>
<dbReference type="GeneID" id="82258198"/>
<dbReference type="InterPro" id="IPR013655">
    <property type="entry name" value="PAS_fold_3"/>
</dbReference>
<evidence type="ECO:0000313" key="6">
    <source>
        <dbReference type="EMBL" id="SEJ24867.1"/>
    </source>
</evidence>
<evidence type="ECO:0000256" key="2">
    <source>
        <dbReference type="ARBA" id="ARBA00023125"/>
    </source>
</evidence>
<dbReference type="Gene3D" id="1.10.10.10">
    <property type="entry name" value="Winged helix-like DNA-binding domain superfamily/Winged helix DNA-binding domain"/>
    <property type="match status" value="1"/>
</dbReference>
<accession>A0A1H6XE11</accession>
<dbReference type="InterPro" id="IPR000792">
    <property type="entry name" value="Tscrpt_reg_LuxR_C"/>
</dbReference>
<dbReference type="PANTHER" id="PTHR44688">
    <property type="entry name" value="DNA-BINDING TRANSCRIPTIONAL ACTIVATOR DEVR_DOSR"/>
    <property type="match status" value="1"/>
</dbReference>
<feature type="domain" description="HTH luxR-type" evidence="4">
    <location>
        <begin position="167"/>
        <end position="232"/>
    </location>
</feature>
<dbReference type="Proteomes" id="UP000183077">
    <property type="component" value="Unassembled WGS sequence"/>
</dbReference>
<dbReference type="InterPro" id="IPR035965">
    <property type="entry name" value="PAS-like_dom_sf"/>
</dbReference>
<dbReference type="InterPro" id="IPR016032">
    <property type="entry name" value="Sig_transdc_resp-reg_C-effctor"/>
</dbReference>
<dbReference type="InterPro" id="IPR000014">
    <property type="entry name" value="PAS"/>
</dbReference>